<keyword evidence="8" id="KW-0812">Transmembrane</keyword>
<dbReference type="Pfam" id="PF26108">
    <property type="entry name" value="GH_Mok13"/>
    <property type="match status" value="1"/>
</dbReference>
<dbReference type="Gene3D" id="3.20.20.80">
    <property type="entry name" value="Glycosidases"/>
    <property type="match status" value="1"/>
</dbReference>
<dbReference type="EMBL" id="MU858083">
    <property type="protein sequence ID" value="KAK4215120.1"/>
    <property type="molecule type" value="Genomic_DNA"/>
</dbReference>
<feature type="transmembrane region" description="Helical" evidence="8">
    <location>
        <begin position="2043"/>
        <end position="2064"/>
    </location>
</feature>
<dbReference type="Pfam" id="PF26114">
    <property type="entry name" value="Ig_2_Mok13"/>
    <property type="match status" value="1"/>
</dbReference>
<feature type="domain" description="Glycosyl hydrolase family 13 catalytic" evidence="10">
    <location>
        <begin position="75"/>
        <end position="519"/>
    </location>
</feature>
<dbReference type="Pfam" id="PF26111">
    <property type="entry name" value="Ig_Mok13"/>
    <property type="match status" value="1"/>
</dbReference>
<evidence type="ECO:0000256" key="2">
    <source>
        <dbReference type="ARBA" id="ARBA00012688"/>
    </source>
</evidence>
<dbReference type="SMART" id="SM00642">
    <property type="entry name" value="Aamy"/>
    <property type="match status" value="1"/>
</dbReference>
<comment type="similarity">
    <text evidence="1">Belongs to the glycosyltransferase group 1 family.</text>
</comment>
<feature type="transmembrane region" description="Helical" evidence="8">
    <location>
        <begin position="1081"/>
        <end position="1102"/>
    </location>
</feature>
<feature type="transmembrane region" description="Helical" evidence="8">
    <location>
        <begin position="1976"/>
        <end position="1999"/>
    </location>
</feature>
<evidence type="ECO:0000256" key="8">
    <source>
        <dbReference type="SAM" id="Phobius"/>
    </source>
</evidence>
<feature type="transmembrane region" description="Helical" evidence="8">
    <location>
        <begin position="2011"/>
        <end position="2031"/>
    </location>
</feature>
<feature type="transmembrane region" description="Helical" evidence="8">
    <location>
        <begin position="2166"/>
        <end position="2188"/>
    </location>
</feature>
<dbReference type="EC" id="2.4.1.183" evidence="2"/>
<accession>A0AAN6YC20</accession>
<dbReference type="InterPro" id="IPR058656">
    <property type="entry name" value="Mok11-13/Ags1-like_GH"/>
</dbReference>
<dbReference type="Pfam" id="PF08323">
    <property type="entry name" value="Glyco_transf_5"/>
    <property type="match status" value="1"/>
</dbReference>
<dbReference type="GO" id="GO:0016787">
    <property type="term" value="F:hydrolase activity"/>
    <property type="evidence" value="ECO:0007669"/>
    <property type="project" value="UniProtKB-KW"/>
</dbReference>
<keyword evidence="12" id="KW-1185">Reference proteome</keyword>
<dbReference type="Gene3D" id="3.40.50.2000">
    <property type="entry name" value="Glycogen Phosphorylase B"/>
    <property type="match status" value="2"/>
</dbReference>
<comment type="caution">
    <text evidence="11">The sequence shown here is derived from an EMBL/GenBank/DDBJ whole genome shotgun (WGS) entry which is preliminary data.</text>
</comment>
<dbReference type="InterPro" id="IPR006047">
    <property type="entry name" value="GH13_cat_dom"/>
</dbReference>
<feature type="transmembrane region" description="Helical" evidence="8">
    <location>
        <begin position="2195"/>
        <end position="2215"/>
    </location>
</feature>
<feature type="compositionally biased region" description="Pro residues" evidence="7">
    <location>
        <begin position="1830"/>
        <end position="1839"/>
    </location>
</feature>
<evidence type="ECO:0000313" key="12">
    <source>
        <dbReference type="Proteomes" id="UP001301769"/>
    </source>
</evidence>
<gene>
    <name evidence="11" type="ORF">QBC37DRAFT_282266</name>
</gene>
<dbReference type="SUPFAM" id="SSF51445">
    <property type="entry name" value="(Trans)glycosidases"/>
    <property type="match status" value="1"/>
</dbReference>
<evidence type="ECO:0000256" key="1">
    <source>
        <dbReference type="ARBA" id="ARBA00006122"/>
    </source>
</evidence>
<evidence type="ECO:0000259" key="10">
    <source>
        <dbReference type="SMART" id="SM00642"/>
    </source>
</evidence>
<sequence>MSFIYRPIMAHSCQSFFISTLLFAYSCLSLPHIPEYEAYNLNQNKTAVSPLDYWGEWTDHKFHPSPENWRMPFYSLFLDRFVNGDPSNDNSNGTAFEVDILSTQLRAGGDISGLVDSLDYLQGMGIKTLYISGSPFINQPWSADSFSPLDLTLLDAHFGTIAAWREAIDEIHRRGMYVVLENTMSTMGDLVGFDGFLNTTTPFSFNEHKAIWKSSRQYWDFHIGEDIVEDCKYPRFWDEHGEKVGSDITSQMTTCRDSDFDQYGDVESFGKYPEWQKQLSKFGFVQDRLREWQPSVLDKIKLFSCITIASLDIDGFRIDKALTITVDAQAEWSDHVRECARKFNKTNFFIPGEIVGGNALGALYFGRGKEPSMAVQTIDEGFNATNETDASLYIRSKHALDSACFHYSAYRALTRFLGIDGVYGAELDTRINWADSWQDMLLTNDFTNANTGKFDPRHIFGVSNQDVFRWPSIVNGTQKYLVGAFITSLLLPGIPIVNWGEEQAFYVLENIAGNYLYGRQPMASTIAWEVHGCYKVGSEKYFNFPLDAALYGCDDPNVSLDHRDPSHPVRGVVKRLMELRSTYPVLNDGYEMYQLSNHTRWIYLPGSNGTGTELGLWSNFRMRHEGLQDFSSQPQGNEMVWLVYGNEEDTTDYKFNCSDPQTALLSPFGSGATVRNLFYPYEELTLEESTKSIEGNSSLFHGCLSQLRDFPAWGFKAFVPSESWVSPSPTITKFLPGHDYRLEAAHDGPTSVEIQVQFSQEMDCDSVFDSIEVASNTDNGTAVSLDKTTRKCWNLDEGQNRPQYAGETPSVWAFAVTIKAIPDGIHRITVRNATDKTKTRSTSSVDHFLLRVGKLSNPMVFPRHANYSQELLRLDGQDVFVRHNAAGATQFRCSQTWGSLWTPWLNYTGEDFKLPAKNWTGTDLQAWSGEHVICQYYSKLAGSSHHQQEGDLDASGASRRFPHLFVNGHFNAFGFDSGIPNRMTQHGETGVWGIDMMAEWPTALQFNVWGLNPDGLPDQTWLFGDVNFDNVLDRLPPGSLRQNVVNITESPPAPYVGWRFEVTDAAMKYTVIPAGSRARQIAIFSLMWILPLLGGCIVVFIFTGSFYKVKHNISGASTNNGLSEKVRQIFDLKTKSHMRMPSTSLVAPNNQMITRPSTSHSITPAAGAGVLQMDLGAPRKKVLIATMEYDIEDWGIKIKIGGLGVMAQLMGKALGHLDIIWVVPCVSGLPNDGDYPVDQRAEDMVITILGSQYTVQVQYHTLRNITYVLLDAPIFRLQSPSKPYPDRMDDLDSAIYYSAWNQCIAEALKRFNPEIYHVNDFHGALAPLYLLPKVIPVCLSLHNAEFQGMWGLGTKQEKAEVCKVFNLEEKVVERFVQFGEVFNLLHAGASYLREFQHGFGAVGVSKKYGKRSFARYPIFWGLSKIGALPNPDPSDTGEWSPELELSAQNEEVVVDQAFEAGRAELRRQAQEWAGLEQKADAELFVFVGRWSMQKGVDLIADVFPWVLETFPRAQLIAVGPVIDLYGKLAAIKLERLMEQFPGRVYSKPEFTSLPPFIFSGAEFALIPSRDEPFGLVAVEFGRKGALGVGARVGGLGNMPGWYYTVESTSAKHLISQFKDAIQGAMASDGPTRAKMRAVSAKQRFPVARWVEEIGSLHATSILKSERHRDKPSYLRLAGLSRTNLSMSRPASPAASEFRDARPITPTSFLTPGFHNAPGPSQNLDPSAWPLPLPRPQHARRFSNVSIDSITRGRTDFALQNVDPFFTDADGEYTQEFQKKLSQLDTKNSETDLCIEQHLVRSEKQWFDDYKSVKLGLSSSRNASKVSLVPPSSPLPPPPNASSRFLDVPSRPHSPYSPSIASSVYSIDRDEDIDTPSFPHHTGSPGHSGPYTSTFETDDPDTHLASPLQKFMLRKIFDWPVYTIILAFGQILAANSYQISLLNGEQGQTAGTLYTISSIYGLSSIIWWLAFRRVQSVWVLSLPFVLYGMAFIFAGCAPFASSAVGRYWVQNTASGLYAFAASSGSMYFALNFGDEGGAPVRTWVIRACCVQGVQQIYIGGLWYWGSVLASSYDGAGVSTAKASDLIVSVVCLSVAGLLMVLGAVTFWGLPGYYRQRPGSIPSFFRSVLRRKLILCFLVSVVIQNYWLSSVYGRSWRFLWTTNHASAWQILLLVIFFFGVVWVALFLGLAHFSREHSWLFPVLAIGLGAPRWAQIFWGVSGVGTSLPWVLPSSVNSATAGALVSRGLWLWLGVLDALQGTGVGMMLLQTTTRFHNNFALVAAQVLGSIATALGRATAPDRVGPGSVFPNLALSLDGLVGKEGAVFWVCLLMQIGICVAFGTFFRKEQLSKP</sequence>
<feature type="transmembrane region" description="Helical" evidence="8">
    <location>
        <begin position="2129"/>
        <end position="2146"/>
    </location>
</feature>
<feature type="transmembrane region" description="Helical" evidence="8">
    <location>
        <begin position="2235"/>
        <end position="2255"/>
    </location>
</feature>
<dbReference type="InterPro" id="IPR017853">
    <property type="entry name" value="GH"/>
</dbReference>
<name>A0AAN6YC20_9PEZI</name>
<organism evidence="11 12">
    <name type="scientific">Rhypophila decipiens</name>
    <dbReference type="NCBI Taxonomy" id="261697"/>
    <lineage>
        <taxon>Eukaryota</taxon>
        <taxon>Fungi</taxon>
        <taxon>Dikarya</taxon>
        <taxon>Ascomycota</taxon>
        <taxon>Pezizomycotina</taxon>
        <taxon>Sordariomycetes</taxon>
        <taxon>Sordariomycetidae</taxon>
        <taxon>Sordariales</taxon>
        <taxon>Naviculisporaceae</taxon>
        <taxon>Rhypophila</taxon>
    </lineage>
</organism>
<keyword evidence="5" id="KW-0961">Cell wall biogenesis/degradation</keyword>
<evidence type="ECO:0000256" key="9">
    <source>
        <dbReference type="SAM" id="SignalP"/>
    </source>
</evidence>
<keyword evidence="8" id="KW-1133">Transmembrane helix</keyword>
<feature type="region of interest" description="Disordered" evidence="7">
    <location>
        <begin position="1822"/>
        <end position="1898"/>
    </location>
</feature>
<evidence type="ECO:0000313" key="11">
    <source>
        <dbReference type="EMBL" id="KAK4215120.1"/>
    </source>
</evidence>
<dbReference type="SUPFAM" id="SSF53756">
    <property type="entry name" value="UDP-Glycosyltransferase/glycogen phosphorylase"/>
    <property type="match status" value="1"/>
</dbReference>
<dbReference type="InterPro" id="IPR058659">
    <property type="entry name" value="Mok11-13/Ags1-like_CBM"/>
</dbReference>
<feature type="compositionally biased region" description="Polar residues" evidence="7">
    <location>
        <begin position="1855"/>
        <end position="1864"/>
    </location>
</feature>
<dbReference type="FunFam" id="3.40.50.2000:FF:000052">
    <property type="entry name" value="Alpha-1,3-glucan synthase Ags2"/>
    <property type="match status" value="1"/>
</dbReference>
<keyword evidence="9" id="KW-0732">Signal</keyword>
<dbReference type="PANTHER" id="PTHR47182">
    <property type="entry name" value="CELL WALL ALPHA-1,3-GLUCAN SYNTHASE AGS1-RELATED"/>
    <property type="match status" value="1"/>
</dbReference>
<feature type="transmembrane region" description="Helical" evidence="8">
    <location>
        <begin position="1918"/>
        <end position="1938"/>
    </location>
</feature>
<keyword evidence="11" id="KW-0378">Hydrolase</keyword>
<proteinExistence type="inferred from homology"/>
<dbReference type="InterPro" id="IPR013534">
    <property type="entry name" value="Starch_synth_cat_dom"/>
</dbReference>
<dbReference type="Pfam" id="PF26122">
    <property type="entry name" value="CBM_Mok13"/>
    <property type="match status" value="1"/>
</dbReference>
<keyword evidence="8" id="KW-0472">Membrane</keyword>
<feature type="signal peptide" evidence="9">
    <location>
        <begin position="1"/>
        <end position="29"/>
    </location>
</feature>
<dbReference type="GO" id="GO:0009277">
    <property type="term" value="C:fungal-type cell wall"/>
    <property type="evidence" value="ECO:0007669"/>
    <property type="project" value="TreeGrafter"/>
</dbReference>
<keyword evidence="3" id="KW-0328">Glycosyltransferase</keyword>
<reference evidence="11" key="2">
    <citation type="submission" date="2023-05" db="EMBL/GenBank/DDBJ databases">
        <authorList>
            <consortium name="Lawrence Berkeley National Laboratory"/>
            <person name="Steindorff A."/>
            <person name="Hensen N."/>
            <person name="Bonometti L."/>
            <person name="Westerberg I."/>
            <person name="Brannstrom I.O."/>
            <person name="Guillou S."/>
            <person name="Cros-Aarteil S."/>
            <person name="Calhoun S."/>
            <person name="Haridas S."/>
            <person name="Kuo A."/>
            <person name="Mondo S."/>
            <person name="Pangilinan J."/>
            <person name="Riley R."/>
            <person name="Labutti K."/>
            <person name="Andreopoulos B."/>
            <person name="Lipzen A."/>
            <person name="Chen C."/>
            <person name="Yanf M."/>
            <person name="Daum C."/>
            <person name="Ng V."/>
            <person name="Clum A."/>
            <person name="Ohm R."/>
            <person name="Martin F."/>
            <person name="Silar P."/>
            <person name="Natvig D."/>
            <person name="Lalanne C."/>
            <person name="Gautier V."/>
            <person name="Ament-Velasquez S.L."/>
            <person name="Kruys A."/>
            <person name="Hutchinson M.I."/>
            <person name="Powell A.J."/>
            <person name="Barry K."/>
            <person name="Miller A.N."/>
            <person name="Grigoriev I.V."/>
            <person name="Debuchy R."/>
            <person name="Gladieux P."/>
            <person name="Thoren M.H."/>
            <person name="Johannesson H."/>
        </authorList>
    </citation>
    <scope>NUCLEOTIDE SEQUENCE</scope>
    <source>
        <strain evidence="11">PSN293</strain>
    </source>
</reference>
<keyword evidence="4" id="KW-0808">Transferase</keyword>
<dbReference type="InterPro" id="IPR058657">
    <property type="entry name" value="Mok11-13/Ags1-like_Ig"/>
</dbReference>
<feature type="chain" id="PRO_5042950910" description="alpha-1,3-glucan synthase" evidence="9">
    <location>
        <begin position="30"/>
        <end position="2349"/>
    </location>
</feature>
<dbReference type="InterPro" id="IPR058654">
    <property type="entry name" value="Mok11-14/Ags1-like_TM"/>
</dbReference>
<reference evidence="11" key="1">
    <citation type="journal article" date="2023" name="Mol. Phylogenet. Evol.">
        <title>Genome-scale phylogeny and comparative genomics of the fungal order Sordariales.</title>
        <authorList>
            <person name="Hensen N."/>
            <person name="Bonometti L."/>
            <person name="Westerberg I."/>
            <person name="Brannstrom I.O."/>
            <person name="Guillou S."/>
            <person name="Cros-Aarteil S."/>
            <person name="Calhoun S."/>
            <person name="Haridas S."/>
            <person name="Kuo A."/>
            <person name="Mondo S."/>
            <person name="Pangilinan J."/>
            <person name="Riley R."/>
            <person name="LaButti K."/>
            <person name="Andreopoulos B."/>
            <person name="Lipzen A."/>
            <person name="Chen C."/>
            <person name="Yan M."/>
            <person name="Daum C."/>
            <person name="Ng V."/>
            <person name="Clum A."/>
            <person name="Steindorff A."/>
            <person name="Ohm R.A."/>
            <person name="Martin F."/>
            <person name="Silar P."/>
            <person name="Natvig D.O."/>
            <person name="Lalanne C."/>
            <person name="Gautier V."/>
            <person name="Ament-Velasquez S.L."/>
            <person name="Kruys A."/>
            <person name="Hutchinson M.I."/>
            <person name="Powell A.J."/>
            <person name="Barry K."/>
            <person name="Miller A.N."/>
            <person name="Grigoriev I.V."/>
            <person name="Debuchy R."/>
            <person name="Gladieux P."/>
            <person name="Hiltunen Thoren M."/>
            <person name="Johannesson H."/>
        </authorList>
    </citation>
    <scope>NUCLEOTIDE SEQUENCE</scope>
    <source>
        <strain evidence="11">PSN293</strain>
    </source>
</reference>
<evidence type="ECO:0000256" key="7">
    <source>
        <dbReference type="SAM" id="MobiDB-lite"/>
    </source>
</evidence>
<dbReference type="CDD" id="cd03791">
    <property type="entry name" value="GT5_Glycogen_synthase_DULL1-like"/>
    <property type="match status" value="1"/>
</dbReference>
<evidence type="ECO:0000256" key="4">
    <source>
        <dbReference type="ARBA" id="ARBA00022679"/>
    </source>
</evidence>
<dbReference type="Pfam" id="PF26127">
    <property type="entry name" value="12TM_Mok13"/>
    <property type="match status" value="1"/>
</dbReference>
<evidence type="ECO:0000256" key="3">
    <source>
        <dbReference type="ARBA" id="ARBA00022676"/>
    </source>
</evidence>
<dbReference type="CDD" id="cd11323">
    <property type="entry name" value="AmyAc_AGS"/>
    <property type="match status" value="1"/>
</dbReference>
<evidence type="ECO:0000256" key="6">
    <source>
        <dbReference type="ARBA" id="ARBA00048960"/>
    </source>
</evidence>
<dbReference type="GO" id="GO:0070600">
    <property type="term" value="P:fungal-type cell wall (1-&gt;3)-alpha-glucan biosynthetic process"/>
    <property type="evidence" value="ECO:0007669"/>
    <property type="project" value="TreeGrafter"/>
</dbReference>
<dbReference type="GO" id="GO:0047657">
    <property type="term" value="F:alpha-1,3-glucan synthase activity"/>
    <property type="evidence" value="ECO:0007669"/>
    <property type="project" value="UniProtKB-EC"/>
</dbReference>
<dbReference type="Proteomes" id="UP001301769">
    <property type="component" value="Unassembled WGS sequence"/>
</dbReference>
<dbReference type="Pfam" id="PF00128">
    <property type="entry name" value="Alpha-amylase"/>
    <property type="match status" value="1"/>
</dbReference>
<comment type="catalytic activity">
    <reaction evidence="6">
        <text>[(1-&gt;3)-alpha-D-glucosyl](n) + UDP-alpha-D-glucose = [(1-&gt;3)-alpha-D-glucosyl](n+1) + UDP + H(+)</text>
        <dbReference type="Rhea" id="RHEA:19749"/>
        <dbReference type="Rhea" id="RHEA-COMP:11150"/>
        <dbReference type="Rhea" id="RHEA-COMP:11151"/>
        <dbReference type="ChEBI" id="CHEBI:15378"/>
        <dbReference type="ChEBI" id="CHEBI:28100"/>
        <dbReference type="ChEBI" id="CHEBI:58223"/>
        <dbReference type="ChEBI" id="CHEBI:58885"/>
        <dbReference type="EC" id="2.4.1.183"/>
    </reaction>
</comment>
<dbReference type="PROSITE" id="PS51257">
    <property type="entry name" value="PROKAR_LIPOPROTEIN"/>
    <property type="match status" value="1"/>
</dbReference>
<dbReference type="PANTHER" id="PTHR47182:SF2">
    <property type="entry name" value="CELL WALL ALPHA-1,3-GLUCAN SYNTHASE AGS1"/>
    <property type="match status" value="1"/>
</dbReference>
<feature type="transmembrane region" description="Helical" evidence="8">
    <location>
        <begin position="2321"/>
        <end position="2341"/>
    </location>
</feature>
<protein>
    <recommendedName>
        <fullName evidence="2">alpha-1,3-glucan synthase</fullName>
        <ecNumber evidence="2">2.4.1.183</ecNumber>
    </recommendedName>
</protein>
<dbReference type="InterPro" id="IPR058658">
    <property type="entry name" value="Mok11-13/Ags1-like_Ig_2"/>
</dbReference>
<feature type="transmembrane region" description="Helical" evidence="8">
    <location>
        <begin position="2275"/>
        <end position="2295"/>
    </location>
</feature>
<feature type="transmembrane region" description="Helical" evidence="8">
    <location>
        <begin position="1950"/>
        <end position="1969"/>
    </location>
</feature>
<feature type="transmembrane region" description="Helical" evidence="8">
    <location>
        <begin position="2084"/>
        <end position="2108"/>
    </location>
</feature>
<evidence type="ECO:0000256" key="5">
    <source>
        <dbReference type="ARBA" id="ARBA00023316"/>
    </source>
</evidence>
<dbReference type="InterPro" id="IPR058655">
    <property type="entry name" value="Mok11-14/Ags1-like"/>
</dbReference>